<keyword evidence="3" id="KW-1185">Reference proteome</keyword>
<evidence type="ECO:0000313" key="2">
    <source>
        <dbReference type="EMBL" id="QJW88662.1"/>
    </source>
</evidence>
<sequence length="257" mass="30431">MRSFLPKTSYQLIAGWAGCLLQLLLNQAFAQVPKVVQPSNQVWTAFYHQTRLSDKWGLWFDVQARRTDFMDRWATLIFRPGVVYHLSDDARLMAGYAYARFYPAEPQNDVQPEHRPWQQLNWEGKHGRIETNHWVRVEERFRGVLENGQLQPGYTFNWRFRVMVSGQVPLWGDETRPGVPAILLQNELWIQAGKRIVYNHFDQNRLFLGLVYPFSKQFRAQAGYQNVFQQEAIGNRFQNKHTLRVFLYHSLDLRKKS</sequence>
<organism evidence="2 3">
    <name type="scientific">Spirosoma taeanense</name>
    <dbReference type="NCBI Taxonomy" id="2735870"/>
    <lineage>
        <taxon>Bacteria</taxon>
        <taxon>Pseudomonadati</taxon>
        <taxon>Bacteroidota</taxon>
        <taxon>Cytophagia</taxon>
        <taxon>Cytophagales</taxon>
        <taxon>Cytophagaceae</taxon>
        <taxon>Spirosoma</taxon>
    </lineage>
</organism>
<gene>
    <name evidence="2" type="ORF">HNV11_04355</name>
</gene>
<dbReference type="AlphaFoldDB" id="A0A6M5Y7H0"/>
<reference evidence="2 3" key="1">
    <citation type="submission" date="2020-05" db="EMBL/GenBank/DDBJ databases">
        <title>Genome sequencing of Spirosoma sp. TS118.</title>
        <authorList>
            <person name="Lee J.-H."/>
            <person name="Jeong S."/>
            <person name="Zhao L."/>
            <person name="Jung J.-H."/>
            <person name="Kim M.-K."/>
            <person name="Lim S."/>
        </authorList>
    </citation>
    <scope>NUCLEOTIDE SEQUENCE [LARGE SCALE GENOMIC DNA]</scope>
    <source>
        <strain evidence="2 3">TS118</strain>
    </source>
</reference>
<dbReference type="InterPro" id="IPR019619">
    <property type="entry name" value="DUF2490"/>
</dbReference>
<dbReference type="KEGG" id="stae:HNV11_04355"/>
<keyword evidence="1" id="KW-0732">Signal</keyword>
<feature type="chain" id="PRO_5026681353" evidence="1">
    <location>
        <begin position="31"/>
        <end position="257"/>
    </location>
</feature>
<evidence type="ECO:0000256" key="1">
    <source>
        <dbReference type="SAM" id="SignalP"/>
    </source>
</evidence>
<proteinExistence type="predicted"/>
<dbReference type="Proteomes" id="UP000502756">
    <property type="component" value="Chromosome"/>
</dbReference>
<accession>A0A6M5Y7H0</accession>
<dbReference type="EMBL" id="CP053435">
    <property type="protein sequence ID" value="QJW88662.1"/>
    <property type="molecule type" value="Genomic_DNA"/>
</dbReference>
<evidence type="ECO:0000313" key="3">
    <source>
        <dbReference type="Proteomes" id="UP000502756"/>
    </source>
</evidence>
<feature type="signal peptide" evidence="1">
    <location>
        <begin position="1"/>
        <end position="30"/>
    </location>
</feature>
<protein>
    <submittedName>
        <fullName evidence="2">DUF2490 domain-containing protein</fullName>
    </submittedName>
</protein>
<name>A0A6M5Y7H0_9BACT</name>
<dbReference type="RefSeq" id="WP_171738500.1">
    <property type="nucleotide sequence ID" value="NZ_CP053435.1"/>
</dbReference>
<dbReference type="Pfam" id="PF10677">
    <property type="entry name" value="DUF2490"/>
    <property type="match status" value="1"/>
</dbReference>
<dbReference type="PROSITE" id="PS51257">
    <property type="entry name" value="PROKAR_LIPOPROTEIN"/>
    <property type="match status" value="1"/>
</dbReference>